<evidence type="ECO:0000256" key="1">
    <source>
        <dbReference type="ARBA" id="ARBA00022734"/>
    </source>
</evidence>
<dbReference type="AlphaFoldDB" id="A0A0N4VBK0"/>
<dbReference type="OrthoDB" id="6251307at2759"/>
<keyword evidence="5" id="KW-1185">Reference proteome</keyword>
<reference evidence="4 5" key="2">
    <citation type="submission" date="2018-10" db="EMBL/GenBank/DDBJ databases">
        <authorList>
            <consortium name="Pathogen Informatics"/>
        </authorList>
    </citation>
    <scope>NUCLEOTIDE SEQUENCE [LARGE SCALE GENOMIC DNA]</scope>
</reference>
<organism evidence="6">
    <name type="scientific">Enterobius vermicularis</name>
    <name type="common">Human pinworm</name>
    <dbReference type="NCBI Taxonomy" id="51028"/>
    <lineage>
        <taxon>Eukaryota</taxon>
        <taxon>Metazoa</taxon>
        <taxon>Ecdysozoa</taxon>
        <taxon>Nematoda</taxon>
        <taxon>Chromadorea</taxon>
        <taxon>Rhabditida</taxon>
        <taxon>Spirurina</taxon>
        <taxon>Oxyuridomorpha</taxon>
        <taxon>Oxyuroidea</taxon>
        <taxon>Oxyuridae</taxon>
        <taxon>Enterobius</taxon>
    </lineage>
</organism>
<dbReference type="SMART" id="SM00908">
    <property type="entry name" value="Gal-bind_lectin"/>
    <property type="match status" value="1"/>
</dbReference>
<evidence type="ECO:0000313" key="6">
    <source>
        <dbReference type="WBParaSite" id="EVEC_0000790801-mRNA-1"/>
    </source>
</evidence>
<dbReference type="Pfam" id="PF00337">
    <property type="entry name" value="Gal-bind_lectin"/>
    <property type="match status" value="1"/>
</dbReference>
<dbReference type="PANTHER" id="PTHR11346:SF189">
    <property type="entry name" value="GALECTIN"/>
    <property type="match status" value="1"/>
</dbReference>
<dbReference type="GO" id="GO:0030246">
    <property type="term" value="F:carbohydrate binding"/>
    <property type="evidence" value="ECO:0007669"/>
    <property type="project" value="UniProtKB-UniRule"/>
</dbReference>
<accession>A0A0N4VBK0</accession>
<sequence length="129" mass="14673">MIGFGARANFRDQFHPPTPYETWLRGFTAGNRIRVVGISGPEARRFAERAVVRNSTKYGAWQQEERQESTFPFQKDSFFTVDLLAGANEVAVNVNGTYHCTFTYRDDPRAVTTLNINGDIRLHNVQVFA</sequence>
<dbReference type="InterPro" id="IPR044156">
    <property type="entry name" value="Galectin-like"/>
</dbReference>
<dbReference type="Gene3D" id="2.60.120.200">
    <property type="match status" value="1"/>
</dbReference>
<dbReference type="SUPFAM" id="SSF49899">
    <property type="entry name" value="Concanavalin A-like lectins/glucanases"/>
    <property type="match status" value="1"/>
</dbReference>
<evidence type="ECO:0000313" key="4">
    <source>
        <dbReference type="EMBL" id="VDD92641.1"/>
    </source>
</evidence>
<dbReference type="PANTHER" id="PTHR11346">
    <property type="entry name" value="GALECTIN"/>
    <property type="match status" value="1"/>
</dbReference>
<dbReference type="PROSITE" id="PS51304">
    <property type="entry name" value="GALECTIN"/>
    <property type="match status" value="1"/>
</dbReference>
<protein>
    <recommendedName>
        <fullName evidence="2">Galectin</fullName>
    </recommendedName>
</protein>
<evidence type="ECO:0000313" key="5">
    <source>
        <dbReference type="Proteomes" id="UP000274131"/>
    </source>
</evidence>
<dbReference type="EMBL" id="UXUI01008903">
    <property type="protein sequence ID" value="VDD92641.1"/>
    <property type="molecule type" value="Genomic_DNA"/>
</dbReference>
<dbReference type="CDD" id="cd00070">
    <property type="entry name" value="GLECT"/>
    <property type="match status" value="1"/>
</dbReference>
<reference evidence="6" key="1">
    <citation type="submission" date="2017-02" db="UniProtKB">
        <authorList>
            <consortium name="WormBaseParasite"/>
        </authorList>
    </citation>
    <scope>IDENTIFICATION</scope>
</reference>
<proteinExistence type="predicted"/>
<evidence type="ECO:0000256" key="2">
    <source>
        <dbReference type="RuleBase" id="RU102079"/>
    </source>
</evidence>
<dbReference type="Proteomes" id="UP000274131">
    <property type="component" value="Unassembled WGS sequence"/>
</dbReference>
<gene>
    <name evidence="4" type="ORF">EVEC_LOCUS7392</name>
</gene>
<dbReference type="STRING" id="51028.A0A0N4VBK0"/>
<dbReference type="WBParaSite" id="EVEC_0000790801-mRNA-1">
    <property type="protein sequence ID" value="EVEC_0000790801-mRNA-1"/>
    <property type="gene ID" value="EVEC_0000790801"/>
</dbReference>
<evidence type="ECO:0000259" key="3">
    <source>
        <dbReference type="PROSITE" id="PS51304"/>
    </source>
</evidence>
<dbReference type="SMART" id="SM00276">
    <property type="entry name" value="GLECT"/>
    <property type="match status" value="1"/>
</dbReference>
<keyword evidence="1 2" id="KW-0430">Lectin</keyword>
<feature type="domain" description="Galectin" evidence="3">
    <location>
        <begin position="1"/>
        <end position="128"/>
    </location>
</feature>
<dbReference type="InterPro" id="IPR013320">
    <property type="entry name" value="ConA-like_dom_sf"/>
</dbReference>
<dbReference type="InterPro" id="IPR001079">
    <property type="entry name" value="Galectin_CRD"/>
</dbReference>
<name>A0A0N4VBK0_ENTVE</name>